<feature type="domain" description="Transcriptional repressor PaaX-like central Cas2-like" evidence="2">
    <location>
        <begin position="97"/>
        <end position="173"/>
    </location>
</feature>
<comment type="caution">
    <text evidence="3">The sequence shown here is derived from an EMBL/GenBank/DDBJ whole genome shotgun (WGS) entry which is preliminary data.</text>
</comment>
<dbReference type="SUPFAM" id="SSF143430">
    <property type="entry name" value="TTP0101/SSO1404-like"/>
    <property type="match status" value="1"/>
</dbReference>
<evidence type="ECO:0000313" key="3">
    <source>
        <dbReference type="EMBL" id="OGE94774.1"/>
    </source>
</evidence>
<dbReference type="Gene3D" id="3.30.70.2650">
    <property type="match status" value="1"/>
</dbReference>
<dbReference type="InterPro" id="IPR048846">
    <property type="entry name" value="PaaX-like_central"/>
</dbReference>
<protein>
    <recommendedName>
        <fullName evidence="2">Transcriptional repressor PaaX-like central Cas2-like domain-containing protein</fullName>
    </recommendedName>
</protein>
<evidence type="ECO:0000256" key="1">
    <source>
        <dbReference type="SAM" id="Phobius"/>
    </source>
</evidence>
<keyword evidence="1" id="KW-0472">Membrane</keyword>
<proteinExistence type="predicted"/>
<reference evidence="3 4" key="1">
    <citation type="journal article" date="2016" name="Nat. Commun.">
        <title>Thousands of microbial genomes shed light on interconnected biogeochemical processes in an aquifer system.</title>
        <authorList>
            <person name="Anantharaman K."/>
            <person name="Brown C.T."/>
            <person name="Hug L.A."/>
            <person name="Sharon I."/>
            <person name="Castelle C.J."/>
            <person name="Probst A.J."/>
            <person name="Thomas B.C."/>
            <person name="Singh A."/>
            <person name="Wilkins M.J."/>
            <person name="Karaoz U."/>
            <person name="Brodie E.L."/>
            <person name="Williams K.H."/>
            <person name="Hubbard S.S."/>
            <person name="Banfield J.F."/>
        </authorList>
    </citation>
    <scope>NUCLEOTIDE SEQUENCE [LARGE SCALE GENOMIC DNA]</scope>
</reference>
<dbReference type="AlphaFoldDB" id="A0A1F5PY44"/>
<organism evidence="3 4">
    <name type="scientific">Candidatus Doudnabacteria bacterium RIFCSPLOWO2_01_FULL_44_21</name>
    <dbReference type="NCBI Taxonomy" id="1817841"/>
    <lineage>
        <taxon>Bacteria</taxon>
        <taxon>Candidatus Doudnaibacteriota</taxon>
    </lineage>
</organism>
<dbReference type="STRING" id="1817841.A3B10_03205"/>
<evidence type="ECO:0000259" key="2">
    <source>
        <dbReference type="Pfam" id="PF20803"/>
    </source>
</evidence>
<dbReference type="Pfam" id="PF20803">
    <property type="entry name" value="PaaX_M"/>
    <property type="match status" value="1"/>
</dbReference>
<gene>
    <name evidence="3" type="ORF">A3B10_03205</name>
</gene>
<dbReference type="Proteomes" id="UP000177281">
    <property type="component" value="Unassembled WGS sequence"/>
</dbReference>
<dbReference type="EMBL" id="MFFB01000007">
    <property type="protein sequence ID" value="OGE94774.1"/>
    <property type="molecule type" value="Genomic_DNA"/>
</dbReference>
<accession>A0A1F5PY44</accession>
<feature type="transmembrane region" description="Helical" evidence="1">
    <location>
        <begin position="12"/>
        <end position="39"/>
    </location>
</feature>
<keyword evidence="1" id="KW-1133">Transmembrane helix</keyword>
<sequence>MSNRRGEIIKGILLAVGAVGLITVSVALPGLPAAFAPFFKNKRYTKQQVKRSLRKLEKNKLISVKYKDDKIELRITKGGREKVLLYNLETLRIPSPKKWDGKFRIVIFDIPQQFKKNSSYFSKKLKDLGFYKLQKSVWAYPYPCEDEIDFLKEIYLVRPFVRMITAEEIDVKQDLLKKFNILF</sequence>
<name>A0A1F5PY44_9BACT</name>
<evidence type="ECO:0000313" key="4">
    <source>
        <dbReference type="Proteomes" id="UP000177281"/>
    </source>
</evidence>
<keyword evidence="1" id="KW-0812">Transmembrane</keyword>